<feature type="compositionally biased region" description="Polar residues" evidence="1">
    <location>
        <begin position="109"/>
        <end position="118"/>
    </location>
</feature>
<evidence type="ECO:0000313" key="2">
    <source>
        <dbReference type="EMBL" id="CAG6759988.1"/>
    </source>
</evidence>
<organism evidence="2">
    <name type="scientific">Cacopsylla melanoneura</name>
    <dbReference type="NCBI Taxonomy" id="428564"/>
    <lineage>
        <taxon>Eukaryota</taxon>
        <taxon>Metazoa</taxon>
        <taxon>Ecdysozoa</taxon>
        <taxon>Arthropoda</taxon>
        <taxon>Hexapoda</taxon>
        <taxon>Insecta</taxon>
        <taxon>Pterygota</taxon>
        <taxon>Neoptera</taxon>
        <taxon>Paraneoptera</taxon>
        <taxon>Hemiptera</taxon>
        <taxon>Sternorrhyncha</taxon>
        <taxon>Psylloidea</taxon>
        <taxon>Psyllidae</taxon>
        <taxon>Psyllinae</taxon>
        <taxon>Cacopsylla</taxon>
    </lineage>
</organism>
<name>A0A8D9EMZ2_9HEMI</name>
<protein>
    <submittedName>
        <fullName evidence="2">Uncharacterized protein</fullName>
    </submittedName>
</protein>
<dbReference type="AlphaFoldDB" id="A0A8D9EMZ2"/>
<feature type="compositionally biased region" description="Basic and acidic residues" evidence="1">
    <location>
        <begin position="549"/>
        <end position="565"/>
    </location>
</feature>
<feature type="region of interest" description="Disordered" evidence="1">
    <location>
        <begin position="202"/>
        <end position="598"/>
    </location>
</feature>
<feature type="region of interest" description="Disordered" evidence="1">
    <location>
        <begin position="105"/>
        <end position="124"/>
    </location>
</feature>
<accession>A0A8D9EMZ2</accession>
<evidence type="ECO:0000256" key="1">
    <source>
        <dbReference type="SAM" id="MobiDB-lite"/>
    </source>
</evidence>
<feature type="compositionally biased region" description="Polar residues" evidence="1">
    <location>
        <begin position="462"/>
        <end position="527"/>
    </location>
</feature>
<sequence length="610" mass="67944">MSNMPNLDVENSSLDDIIRHRRTEETLRAIEERRIEETTQMDFEDDSLSLMLSDVERIATSDTRPVTILDDDEDEEGETLEEIRRRYYEKHGKGEARACARLALERPTETNNSSNHTGMNGGSIGVRDLRELIDNKATLSSAEDGDPHNTSGGGSSCGGGGKSTRRSLEEDLSSFRNTPYAYRRFNTNRSYDGRWYQRPRDARFNPYSWSGSNDSRRDRSRSPGPHINPHWRARSRSQSPGPSRPYFRHSFPGNGGSDNRYRSNHRAASPGPQAGFQRSHSPGPNGRPVYRSQSPGPNFRGRSPGPHHNFNGPFRDWSSGPNSFRSQSPGPNSSNFQRGRSPGPHRSWSQGPFGSNYRSHSPGPNGHNFRAQSPGPNNYRSRSPGPNYRSRSPGPNNSNFNFRSQSPGPNKEPDQSQGQSRYRSRSPGPNRHNFRAFSPGPNFRAHSPGPNYRAHSPGPNYRAQSPGPNGRNYRSQSPGPNQSNFRSRSPGPNGNFNRSQSPGPNRFNNEGAQNHRSAGFTSTYRSSRSQDEFPRRSYPQPGYGNENNNESRDTDWSPGETREDTVPLTTENLTSFTNGAANSQSNSPTRSTSGGAVFGTNINGAFMRFS</sequence>
<feature type="compositionally biased region" description="Polar residues" evidence="1">
    <location>
        <begin position="370"/>
        <end position="381"/>
    </location>
</feature>
<feature type="compositionally biased region" description="Polar residues" evidence="1">
    <location>
        <begin position="319"/>
        <end position="338"/>
    </location>
</feature>
<feature type="compositionally biased region" description="Low complexity" evidence="1">
    <location>
        <begin position="236"/>
        <end position="245"/>
    </location>
</feature>
<reference evidence="2" key="1">
    <citation type="submission" date="2021-05" db="EMBL/GenBank/DDBJ databases">
        <authorList>
            <person name="Alioto T."/>
            <person name="Alioto T."/>
            <person name="Gomez Garrido J."/>
        </authorList>
    </citation>
    <scope>NUCLEOTIDE SEQUENCE</scope>
</reference>
<feature type="region of interest" description="Disordered" evidence="1">
    <location>
        <begin position="139"/>
        <end position="169"/>
    </location>
</feature>
<dbReference type="EMBL" id="HBUF01554583">
    <property type="protein sequence ID" value="CAG6759988.1"/>
    <property type="molecule type" value="Transcribed_RNA"/>
</dbReference>
<feature type="compositionally biased region" description="Polar residues" evidence="1">
    <location>
        <begin position="389"/>
        <end position="408"/>
    </location>
</feature>
<proteinExistence type="predicted"/>
<feature type="compositionally biased region" description="Polar residues" evidence="1">
    <location>
        <begin position="347"/>
        <end position="359"/>
    </location>
</feature>
<feature type="compositionally biased region" description="Gly residues" evidence="1">
    <location>
        <begin position="151"/>
        <end position="162"/>
    </location>
</feature>
<feature type="compositionally biased region" description="Polar residues" evidence="1">
    <location>
        <begin position="567"/>
        <end position="594"/>
    </location>
</feature>